<organism evidence="1 2">
    <name type="scientific">Nocardiopsis gilva YIM 90087</name>
    <dbReference type="NCBI Taxonomy" id="1235441"/>
    <lineage>
        <taxon>Bacteria</taxon>
        <taxon>Bacillati</taxon>
        <taxon>Actinomycetota</taxon>
        <taxon>Actinomycetes</taxon>
        <taxon>Streptosporangiales</taxon>
        <taxon>Nocardiopsidaceae</taxon>
        <taxon>Nocardiopsis</taxon>
    </lineage>
</organism>
<dbReference type="Proteomes" id="UP000215005">
    <property type="component" value="Chromosome"/>
</dbReference>
<evidence type="ECO:0000313" key="2">
    <source>
        <dbReference type="Proteomes" id="UP000215005"/>
    </source>
</evidence>
<name>A0A223S613_9ACTN</name>
<dbReference type="KEGG" id="ngv:CDO52_12760"/>
<accession>A0A223S613</accession>
<reference evidence="1 2" key="1">
    <citation type="submission" date="2017-08" db="EMBL/GenBank/DDBJ databases">
        <title>The complete genome sequence of Nocardiopsis gilva YIM 90087.</title>
        <authorList>
            <person name="Yin M."/>
            <person name="Tang S."/>
        </authorList>
    </citation>
    <scope>NUCLEOTIDE SEQUENCE [LARGE SCALE GENOMIC DNA]</scope>
    <source>
        <strain evidence="1 2">YIM 90087</strain>
    </source>
</reference>
<dbReference type="EMBL" id="CP022753">
    <property type="protein sequence ID" value="ASU83542.1"/>
    <property type="molecule type" value="Genomic_DNA"/>
</dbReference>
<gene>
    <name evidence="1" type="ORF">CDO52_12760</name>
</gene>
<protein>
    <submittedName>
        <fullName evidence="1">Uncharacterized protein</fullName>
    </submittedName>
</protein>
<dbReference type="AlphaFoldDB" id="A0A223S613"/>
<sequence length="90" mass="9858">MNRSLIAQIRAYGVRVVPDTAPTAATAAPPEVPVVLADPSTAGSPAEWLEAKFDRALRLRDRVRYLNRHAPKSVELARLRAELADLEEGL</sequence>
<dbReference type="RefSeq" id="WP_017616855.1">
    <property type="nucleotide sequence ID" value="NZ_ANBG01000027.1"/>
</dbReference>
<keyword evidence="2" id="KW-1185">Reference proteome</keyword>
<proteinExistence type="predicted"/>
<evidence type="ECO:0000313" key="1">
    <source>
        <dbReference type="EMBL" id="ASU83542.1"/>
    </source>
</evidence>